<feature type="compositionally biased region" description="Low complexity" evidence="1">
    <location>
        <begin position="13"/>
        <end position="24"/>
    </location>
</feature>
<feature type="region of interest" description="Disordered" evidence="1">
    <location>
        <begin position="1"/>
        <end position="43"/>
    </location>
</feature>
<dbReference type="PROSITE" id="PS00463">
    <property type="entry name" value="ZN2_CY6_FUNGAL_1"/>
    <property type="match status" value="1"/>
</dbReference>
<evidence type="ECO:0000256" key="1">
    <source>
        <dbReference type="SAM" id="MobiDB-lite"/>
    </source>
</evidence>
<dbReference type="CDD" id="cd00067">
    <property type="entry name" value="GAL4"/>
    <property type="match status" value="1"/>
</dbReference>
<dbReference type="Proteomes" id="UP000054007">
    <property type="component" value="Unassembled WGS sequence"/>
</dbReference>
<dbReference type="Pfam" id="PF00172">
    <property type="entry name" value="Zn_clus"/>
    <property type="match status" value="1"/>
</dbReference>
<dbReference type="GO" id="GO:0000981">
    <property type="term" value="F:DNA-binding transcription factor activity, RNA polymerase II-specific"/>
    <property type="evidence" value="ECO:0007669"/>
    <property type="project" value="InterPro"/>
</dbReference>
<dbReference type="InterPro" id="IPR001138">
    <property type="entry name" value="Zn2Cys6_DnaBD"/>
</dbReference>
<feature type="domain" description="Zn(2)-C6 fungal-type" evidence="2">
    <location>
        <begin position="51"/>
        <end position="86"/>
    </location>
</feature>
<reference evidence="3 4" key="1">
    <citation type="journal article" date="2015" name="Fungal Genet. Biol.">
        <title>Evolution of novel wood decay mechanisms in Agaricales revealed by the genome sequences of Fistulina hepatica and Cylindrobasidium torrendii.</title>
        <authorList>
            <person name="Floudas D."/>
            <person name="Held B.W."/>
            <person name="Riley R."/>
            <person name="Nagy L.G."/>
            <person name="Koehler G."/>
            <person name="Ransdell A.S."/>
            <person name="Younus H."/>
            <person name="Chow J."/>
            <person name="Chiniquy J."/>
            <person name="Lipzen A."/>
            <person name="Tritt A."/>
            <person name="Sun H."/>
            <person name="Haridas S."/>
            <person name="LaButti K."/>
            <person name="Ohm R.A."/>
            <person name="Kues U."/>
            <person name="Blanchette R.A."/>
            <person name="Grigoriev I.V."/>
            <person name="Minto R.E."/>
            <person name="Hibbett D.S."/>
        </authorList>
    </citation>
    <scope>NUCLEOTIDE SEQUENCE [LARGE SCALE GENOMIC DNA]</scope>
    <source>
        <strain evidence="3 4">FP15055 ss-10</strain>
    </source>
</reference>
<feature type="region of interest" description="Disordered" evidence="1">
    <location>
        <begin position="87"/>
        <end position="121"/>
    </location>
</feature>
<keyword evidence="4" id="KW-1185">Reference proteome</keyword>
<dbReference type="OrthoDB" id="39175at2759"/>
<dbReference type="AlphaFoldDB" id="A0A0D7BI24"/>
<dbReference type="Gene3D" id="4.10.240.10">
    <property type="entry name" value="Zn(2)-C6 fungal-type DNA-binding domain"/>
    <property type="match status" value="1"/>
</dbReference>
<organism evidence="3 4">
    <name type="scientific">Cylindrobasidium torrendii FP15055 ss-10</name>
    <dbReference type="NCBI Taxonomy" id="1314674"/>
    <lineage>
        <taxon>Eukaryota</taxon>
        <taxon>Fungi</taxon>
        <taxon>Dikarya</taxon>
        <taxon>Basidiomycota</taxon>
        <taxon>Agaricomycotina</taxon>
        <taxon>Agaricomycetes</taxon>
        <taxon>Agaricomycetidae</taxon>
        <taxon>Agaricales</taxon>
        <taxon>Marasmiineae</taxon>
        <taxon>Physalacriaceae</taxon>
        <taxon>Cylindrobasidium</taxon>
    </lineage>
</organism>
<sequence>MTPAALAHPIVPSMPSSPGSYYSSNAGAPPPTIYGPRRIPKDSEKPKPNLACLFCRTRKIACSAPPLDADDRTCNQCKRRHLTCTYPEKSRRGMRQPGSVPKKRKSSKAASGPTDCSDPIP</sequence>
<dbReference type="PROSITE" id="PS50048">
    <property type="entry name" value="ZN2_CY6_FUNGAL_2"/>
    <property type="match status" value="1"/>
</dbReference>
<name>A0A0D7BI24_9AGAR</name>
<evidence type="ECO:0000313" key="3">
    <source>
        <dbReference type="EMBL" id="KIY70142.1"/>
    </source>
</evidence>
<dbReference type="EMBL" id="KN880472">
    <property type="protein sequence ID" value="KIY70142.1"/>
    <property type="molecule type" value="Genomic_DNA"/>
</dbReference>
<proteinExistence type="predicted"/>
<gene>
    <name evidence="3" type="ORF">CYLTODRAFT_199733</name>
</gene>
<dbReference type="GO" id="GO:0008270">
    <property type="term" value="F:zinc ion binding"/>
    <property type="evidence" value="ECO:0007669"/>
    <property type="project" value="InterPro"/>
</dbReference>
<dbReference type="SMART" id="SM00066">
    <property type="entry name" value="GAL4"/>
    <property type="match status" value="1"/>
</dbReference>
<accession>A0A0D7BI24</accession>
<protein>
    <recommendedName>
        <fullName evidence="2">Zn(2)-C6 fungal-type domain-containing protein</fullName>
    </recommendedName>
</protein>
<evidence type="ECO:0000313" key="4">
    <source>
        <dbReference type="Proteomes" id="UP000054007"/>
    </source>
</evidence>
<dbReference type="SUPFAM" id="SSF57701">
    <property type="entry name" value="Zn2/Cys6 DNA-binding domain"/>
    <property type="match status" value="1"/>
</dbReference>
<dbReference type="STRING" id="1314674.A0A0D7BI24"/>
<dbReference type="InterPro" id="IPR036864">
    <property type="entry name" value="Zn2-C6_fun-type_DNA-bd_sf"/>
</dbReference>
<evidence type="ECO:0000259" key="2">
    <source>
        <dbReference type="PROSITE" id="PS50048"/>
    </source>
</evidence>